<comment type="caution">
    <text evidence="1">The sequence shown here is derived from an EMBL/GenBank/DDBJ whole genome shotgun (WGS) entry which is preliminary data.</text>
</comment>
<dbReference type="RefSeq" id="WP_127081270.1">
    <property type="nucleotide sequence ID" value="NZ_RSCL01000006.1"/>
</dbReference>
<organism evidence="1 2">
    <name type="scientific">Dulcicalothrix desertica PCC 7102</name>
    <dbReference type="NCBI Taxonomy" id="232991"/>
    <lineage>
        <taxon>Bacteria</taxon>
        <taxon>Bacillati</taxon>
        <taxon>Cyanobacteriota</taxon>
        <taxon>Cyanophyceae</taxon>
        <taxon>Nostocales</taxon>
        <taxon>Calotrichaceae</taxon>
        <taxon>Dulcicalothrix</taxon>
    </lineage>
</organism>
<evidence type="ECO:0000313" key="2">
    <source>
        <dbReference type="Proteomes" id="UP000271624"/>
    </source>
</evidence>
<dbReference type="OrthoDB" id="501744at2"/>
<dbReference type="AlphaFoldDB" id="A0A3S1CNL9"/>
<dbReference type="EMBL" id="RSCL01000006">
    <property type="protein sequence ID" value="RUT06457.1"/>
    <property type="molecule type" value="Genomic_DNA"/>
</dbReference>
<sequence>MSTITYVKGLPTKESEMNHLGFTDFEMFLNAFSPIFKDAVCETVDKILASKNFEKVHSKFNTHLQQKYGLSKRHANGVIALASGKVNSASECRANHIKQLEGKLKSAKIWLKNALKRLSDSQKFYAKKNWHSSKTGCKVPLCCDLNTGRSNWHALKFHSSHKKRYIYQLEKKIAYLRTAPIRVKVSSSEIYIVGSKDETHGNSICQYDGNKICFRVPYCLEERFGKHIETEIGNFDRNINRLPDNGAKTWHFFKKNGRWVVGVQFTPKLVEKVSRPIQYGAIGIDINPTSIGWAYVDYQGNLKNKGTIPLQSGLGKNSNSQQIVNACLELANLATKYACPVVCEELDFSKKKEFLREKGRKYARMLSSFAYSKFYQFLESILYNRGISLYKKNPAYTSLIGLIKYSRMYGLSSDVAAALVIARRGMNLSERLPASVSAYLEVNSRKHVWSGWSKLNKLTLTAAIVKSRHDYFSIPNWGMVVKVQVEQVSVKAERRACSKST</sequence>
<reference evidence="1" key="2">
    <citation type="journal article" date="2019" name="Genome Biol. Evol.">
        <title>Day and night: Metabolic profiles and evolutionary relationships of six axenic non-marine cyanobacteria.</title>
        <authorList>
            <person name="Will S.E."/>
            <person name="Henke P."/>
            <person name="Boedeker C."/>
            <person name="Huang S."/>
            <person name="Brinkmann H."/>
            <person name="Rohde M."/>
            <person name="Jarek M."/>
            <person name="Friedl T."/>
            <person name="Seufert S."/>
            <person name="Schumacher M."/>
            <person name="Overmann J."/>
            <person name="Neumann-Schaal M."/>
            <person name="Petersen J."/>
        </authorList>
    </citation>
    <scope>NUCLEOTIDE SEQUENCE [LARGE SCALE GENOMIC DNA]</scope>
    <source>
        <strain evidence="1">PCC 7102</strain>
    </source>
</reference>
<gene>
    <name evidence="1" type="ORF">DSM106972_027140</name>
</gene>
<evidence type="ECO:0008006" key="3">
    <source>
        <dbReference type="Google" id="ProtNLM"/>
    </source>
</evidence>
<reference evidence="1" key="1">
    <citation type="submission" date="2018-12" db="EMBL/GenBank/DDBJ databases">
        <authorList>
            <person name="Will S."/>
            <person name="Neumann-Schaal M."/>
            <person name="Henke P."/>
        </authorList>
    </citation>
    <scope>NUCLEOTIDE SEQUENCE</scope>
    <source>
        <strain evidence="1">PCC 7102</strain>
    </source>
</reference>
<evidence type="ECO:0000313" key="1">
    <source>
        <dbReference type="EMBL" id="RUT06457.1"/>
    </source>
</evidence>
<accession>A0A3S1CNL9</accession>
<dbReference type="Proteomes" id="UP000271624">
    <property type="component" value="Unassembled WGS sequence"/>
</dbReference>
<name>A0A3S1CNL9_9CYAN</name>
<proteinExistence type="predicted"/>
<keyword evidence="2" id="KW-1185">Reference proteome</keyword>
<protein>
    <recommendedName>
        <fullName evidence="3">Transposase</fullName>
    </recommendedName>
</protein>